<evidence type="ECO:0000259" key="1">
    <source>
        <dbReference type="Pfam" id="PF03559"/>
    </source>
</evidence>
<evidence type="ECO:0000313" key="3">
    <source>
        <dbReference type="Proteomes" id="UP001501147"/>
    </source>
</evidence>
<accession>A0ABP9A2W6</accession>
<organism evidence="2 3">
    <name type="scientific">Streptomyces sanyensis</name>
    <dbReference type="NCBI Taxonomy" id="568869"/>
    <lineage>
        <taxon>Bacteria</taxon>
        <taxon>Bacillati</taxon>
        <taxon>Actinomycetota</taxon>
        <taxon>Actinomycetes</taxon>
        <taxon>Kitasatosporales</taxon>
        <taxon>Streptomycetaceae</taxon>
        <taxon>Streptomyces</taxon>
    </lineage>
</organism>
<dbReference type="Pfam" id="PF03559">
    <property type="entry name" value="Hexose_dehydrat"/>
    <property type="match status" value="2"/>
</dbReference>
<dbReference type="InterPro" id="IPR038153">
    <property type="entry name" value="EvaA-like_sf"/>
</dbReference>
<comment type="caution">
    <text evidence="2">The sequence shown here is derived from an EMBL/GenBank/DDBJ whole genome shotgun (WGS) entry which is preliminary data.</text>
</comment>
<dbReference type="Proteomes" id="UP001501147">
    <property type="component" value="Unassembled WGS sequence"/>
</dbReference>
<feature type="domain" description="dTDP-4-dehydro-6-deoxy-alpha-D-glucopyranose 2,3-dehydratase" evidence="1">
    <location>
        <begin position="41"/>
        <end position="231"/>
    </location>
</feature>
<dbReference type="RefSeq" id="WP_345611881.1">
    <property type="nucleotide sequence ID" value="NZ_BAABJV010000003.1"/>
</dbReference>
<gene>
    <name evidence="2" type="ORF">GCM10023329_18380</name>
</gene>
<dbReference type="InterPro" id="IPR005212">
    <property type="entry name" value="EvaA-like"/>
</dbReference>
<feature type="domain" description="dTDP-4-dehydro-6-deoxy-alpha-D-glucopyranose 2,3-dehydratase" evidence="1">
    <location>
        <begin position="264"/>
        <end position="457"/>
    </location>
</feature>
<dbReference type="EMBL" id="BAABJV010000003">
    <property type="protein sequence ID" value="GAA4771404.1"/>
    <property type="molecule type" value="Genomic_DNA"/>
</dbReference>
<protein>
    <submittedName>
        <fullName evidence="2">NDP-hexose 2,3-dehydratase family protein</fullName>
    </submittedName>
</protein>
<reference evidence="3" key="1">
    <citation type="journal article" date="2019" name="Int. J. Syst. Evol. Microbiol.">
        <title>The Global Catalogue of Microorganisms (GCM) 10K type strain sequencing project: providing services to taxonomists for standard genome sequencing and annotation.</title>
        <authorList>
            <consortium name="The Broad Institute Genomics Platform"/>
            <consortium name="The Broad Institute Genome Sequencing Center for Infectious Disease"/>
            <person name="Wu L."/>
            <person name="Ma J."/>
        </authorList>
    </citation>
    <scope>NUCLEOTIDE SEQUENCE [LARGE SCALE GENOMIC DNA]</scope>
    <source>
        <strain evidence="3">JCM 18324</strain>
    </source>
</reference>
<keyword evidence="3" id="KW-1185">Reference proteome</keyword>
<dbReference type="Gene3D" id="3.90.79.40">
    <property type="entry name" value="EvaA sugar 2,3-dehydratase subunit"/>
    <property type="match status" value="2"/>
</dbReference>
<proteinExistence type="predicted"/>
<name>A0ABP9A2W6_9ACTN</name>
<evidence type="ECO:0000313" key="2">
    <source>
        <dbReference type="EMBL" id="GAA4771404.1"/>
    </source>
</evidence>
<sequence>MNGARERAAVGTTARLMRSAAAADSARFPLAAFRERLRAHGHRSFAVERVPFADLDQWHAEPGTGNLRHRTGRFFTVEGLRRTAWGDPGPGAVRPVMVQPEIGVLGIVVKEFDGVLHLLLQAKAEPGNVPAVQLSPTVQATRSNFTRSHGGSAVRFLEYFTSPARGRVLADVLQSEHGEYFLHKRNRHMLVETGEEVPEHPDFHWLTLGQLYRLLHEDRLVNMDTRSVLACAPLAPASAPATDRDGGGVWHSLGGASRPRHTMEEVVRWLTRARAGQSHVSRPVPLAEVEESGWRRGPEEISRDGGPFRVVAVRVRTAGREVGSWCQPLVNPRGAGVSAFGATRFDGVLHVLAQAKEEPGLITGPEVAPTVQCLPGESAPFADRLLSAPAERIRFDTVLAEEGGRFLAADNRYLLVEDDTLPAIPPPGYHWLTLRQLARLTAWGHHVSVQARTLLVCALAAAADA</sequence>